<feature type="domain" description="Pectinesterase catalytic" evidence="11">
    <location>
        <begin position="2"/>
        <end position="129"/>
    </location>
</feature>
<comment type="pathway">
    <text evidence="2 10">Glycan metabolism; pectin degradation; 2-dehydro-3-deoxy-D-gluconate from pectin: step 1/5.</text>
</comment>
<dbReference type="GO" id="GO:0005576">
    <property type="term" value="C:extracellular region"/>
    <property type="evidence" value="ECO:0007669"/>
    <property type="project" value="UniProtKB-SubCell"/>
</dbReference>
<dbReference type="GO" id="GO:0045490">
    <property type="term" value="P:pectin catabolic process"/>
    <property type="evidence" value="ECO:0007669"/>
    <property type="project" value="UniProtKB-UniRule"/>
</dbReference>
<dbReference type="AlphaFoldDB" id="A0AAW2VXE5"/>
<dbReference type="EMBL" id="JACGWN010000009">
    <property type="protein sequence ID" value="KAL0434008.1"/>
    <property type="molecule type" value="Genomic_DNA"/>
</dbReference>
<dbReference type="Gene3D" id="2.160.20.10">
    <property type="entry name" value="Single-stranded right-handed beta-helix, Pectin lyase-like"/>
    <property type="match status" value="1"/>
</dbReference>
<gene>
    <name evidence="12" type="ORF">Slati_2735100</name>
</gene>
<keyword evidence="7" id="KW-0961">Cell wall biogenesis/degradation</keyword>
<keyword evidence="4" id="KW-0964">Secreted</keyword>
<evidence type="ECO:0000256" key="1">
    <source>
        <dbReference type="ARBA" id="ARBA00004613"/>
    </source>
</evidence>
<accession>A0AAW2VXE5</accession>
<reference evidence="12" key="2">
    <citation type="journal article" date="2024" name="Plant">
        <title>Genomic evolution and insights into agronomic trait innovations of Sesamum species.</title>
        <authorList>
            <person name="Miao H."/>
            <person name="Wang L."/>
            <person name="Qu L."/>
            <person name="Liu H."/>
            <person name="Sun Y."/>
            <person name="Le M."/>
            <person name="Wang Q."/>
            <person name="Wei S."/>
            <person name="Zheng Y."/>
            <person name="Lin W."/>
            <person name="Duan Y."/>
            <person name="Cao H."/>
            <person name="Xiong S."/>
            <person name="Wang X."/>
            <person name="Wei L."/>
            <person name="Li C."/>
            <person name="Ma Q."/>
            <person name="Ju M."/>
            <person name="Zhao R."/>
            <person name="Li G."/>
            <person name="Mu C."/>
            <person name="Tian Q."/>
            <person name="Mei H."/>
            <person name="Zhang T."/>
            <person name="Gao T."/>
            <person name="Zhang H."/>
        </authorList>
    </citation>
    <scope>NUCLEOTIDE SEQUENCE</scope>
    <source>
        <strain evidence="12">KEN1</strain>
    </source>
</reference>
<evidence type="ECO:0000313" key="12">
    <source>
        <dbReference type="EMBL" id="KAL0434008.1"/>
    </source>
</evidence>
<dbReference type="InterPro" id="IPR000070">
    <property type="entry name" value="Pectinesterase_cat"/>
</dbReference>
<dbReference type="PROSITE" id="PS00503">
    <property type="entry name" value="PECTINESTERASE_2"/>
    <property type="match status" value="1"/>
</dbReference>
<dbReference type="Pfam" id="PF01095">
    <property type="entry name" value="Pectinesterase"/>
    <property type="match status" value="2"/>
</dbReference>
<evidence type="ECO:0000256" key="9">
    <source>
        <dbReference type="PROSITE-ProRule" id="PRU10040"/>
    </source>
</evidence>
<dbReference type="GO" id="GO:0030599">
    <property type="term" value="F:pectinesterase activity"/>
    <property type="evidence" value="ECO:0007669"/>
    <property type="project" value="UniProtKB-UniRule"/>
</dbReference>
<comment type="catalytic activity">
    <reaction evidence="8 10">
        <text>[(1-&gt;4)-alpha-D-galacturonosyl methyl ester](n) + n H2O = [(1-&gt;4)-alpha-D-galacturonosyl](n) + n methanol + n H(+)</text>
        <dbReference type="Rhea" id="RHEA:22380"/>
        <dbReference type="Rhea" id="RHEA-COMP:14570"/>
        <dbReference type="Rhea" id="RHEA-COMP:14573"/>
        <dbReference type="ChEBI" id="CHEBI:15377"/>
        <dbReference type="ChEBI" id="CHEBI:15378"/>
        <dbReference type="ChEBI" id="CHEBI:17790"/>
        <dbReference type="ChEBI" id="CHEBI:140522"/>
        <dbReference type="ChEBI" id="CHEBI:140523"/>
        <dbReference type="EC" id="3.1.1.11"/>
    </reaction>
</comment>
<evidence type="ECO:0000256" key="4">
    <source>
        <dbReference type="ARBA" id="ARBA00022525"/>
    </source>
</evidence>
<protein>
    <recommendedName>
        <fullName evidence="3 10">Pectinesterase</fullName>
        <ecNumber evidence="3 10">3.1.1.11</ecNumber>
    </recommendedName>
</protein>
<feature type="domain" description="Pectinesterase catalytic" evidence="11">
    <location>
        <begin position="133"/>
        <end position="233"/>
    </location>
</feature>
<sequence>MNKIVLIGDGPLKTRISGRKNFAEGVKTYHTATVVPCRLQLSMPTSSWQRTSDLKTAGALGHQAVALRVSGDRAVFYNVHIDGYQDTLYAHTYRQYYRDCSISGTIDFIFGDAVALFQNCKFVVRSQGPTKPNGNIVAEPALLQASSPHKVYLGRPWKQLSRTIIMQSNIDGFIAPEGWSPWAGNFALDTLYYAEYQNRGPGSDLKARVTWKGIQKLSPQMAESWTGGKLFGGDEWVKNSGVPYVPTMMQV</sequence>
<dbReference type="InterPro" id="IPR011050">
    <property type="entry name" value="Pectin_lyase_fold/virulence"/>
</dbReference>
<keyword evidence="5 10" id="KW-0378">Hydrolase</keyword>
<feature type="active site" evidence="9">
    <location>
        <position position="107"/>
    </location>
</feature>
<dbReference type="PANTHER" id="PTHR31707">
    <property type="entry name" value="PECTINESTERASE"/>
    <property type="match status" value="1"/>
</dbReference>
<dbReference type="InterPro" id="IPR033131">
    <property type="entry name" value="Pectinesterase_Asp_AS"/>
</dbReference>
<reference evidence="12" key="1">
    <citation type="submission" date="2020-06" db="EMBL/GenBank/DDBJ databases">
        <authorList>
            <person name="Li T."/>
            <person name="Hu X."/>
            <person name="Zhang T."/>
            <person name="Song X."/>
            <person name="Zhang H."/>
            <person name="Dai N."/>
            <person name="Sheng W."/>
            <person name="Hou X."/>
            <person name="Wei L."/>
        </authorList>
    </citation>
    <scope>NUCLEOTIDE SEQUENCE</scope>
    <source>
        <strain evidence="12">KEN1</strain>
        <tissue evidence="12">Leaf</tissue>
    </source>
</reference>
<dbReference type="InterPro" id="IPR012334">
    <property type="entry name" value="Pectin_lyas_fold"/>
</dbReference>
<evidence type="ECO:0000256" key="5">
    <source>
        <dbReference type="ARBA" id="ARBA00022801"/>
    </source>
</evidence>
<evidence type="ECO:0000256" key="10">
    <source>
        <dbReference type="RuleBase" id="RU000589"/>
    </source>
</evidence>
<dbReference type="GO" id="GO:0042545">
    <property type="term" value="P:cell wall modification"/>
    <property type="evidence" value="ECO:0007669"/>
    <property type="project" value="UniProtKB-UniRule"/>
</dbReference>
<proteinExistence type="predicted"/>
<evidence type="ECO:0000256" key="8">
    <source>
        <dbReference type="ARBA" id="ARBA00047928"/>
    </source>
</evidence>
<evidence type="ECO:0000256" key="6">
    <source>
        <dbReference type="ARBA" id="ARBA00023085"/>
    </source>
</evidence>
<evidence type="ECO:0000256" key="3">
    <source>
        <dbReference type="ARBA" id="ARBA00013229"/>
    </source>
</evidence>
<comment type="subcellular location">
    <subcellularLocation>
        <location evidence="1">Secreted</location>
    </subcellularLocation>
</comment>
<evidence type="ECO:0000256" key="7">
    <source>
        <dbReference type="ARBA" id="ARBA00023316"/>
    </source>
</evidence>
<organism evidence="12">
    <name type="scientific">Sesamum latifolium</name>
    <dbReference type="NCBI Taxonomy" id="2727402"/>
    <lineage>
        <taxon>Eukaryota</taxon>
        <taxon>Viridiplantae</taxon>
        <taxon>Streptophyta</taxon>
        <taxon>Embryophyta</taxon>
        <taxon>Tracheophyta</taxon>
        <taxon>Spermatophyta</taxon>
        <taxon>Magnoliopsida</taxon>
        <taxon>eudicotyledons</taxon>
        <taxon>Gunneridae</taxon>
        <taxon>Pentapetalae</taxon>
        <taxon>asterids</taxon>
        <taxon>lamiids</taxon>
        <taxon>Lamiales</taxon>
        <taxon>Pedaliaceae</taxon>
        <taxon>Sesamum</taxon>
    </lineage>
</organism>
<dbReference type="EC" id="3.1.1.11" evidence="3 10"/>
<name>A0AAW2VXE5_9LAMI</name>
<evidence type="ECO:0000259" key="11">
    <source>
        <dbReference type="Pfam" id="PF01095"/>
    </source>
</evidence>
<keyword evidence="6 10" id="KW-0063">Aspartyl esterase</keyword>
<dbReference type="SUPFAM" id="SSF51126">
    <property type="entry name" value="Pectin lyase-like"/>
    <property type="match status" value="1"/>
</dbReference>
<evidence type="ECO:0000256" key="2">
    <source>
        <dbReference type="ARBA" id="ARBA00005184"/>
    </source>
</evidence>
<comment type="caution">
    <text evidence="12">The sequence shown here is derived from an EMBL/GenBank/DDBJ whole genome shotgun (WGS) entry which is preliminary data.</text>
</comment>